<evidence type="ECO:0000259" key="2">
    <source>
        <dbReference type="Pfam" id="PF02470"/>
    </source>
</evidence>
<feature type="transmembrane region" description="Helical" evidence="1">
    <location>
        <begin position="28"/>
        <end position="47"/>
    </location>
</feature>
<dbReference type="EMBL" id="DRLD01000071">
    <property type="protein sequence ID" value="HED09582.1"/>
    <property type="molecule type" value="Genomic_DNA"/>
</dbReference>
<evidence type="ECO:0000256" key="1">
    <source>
        <dbReference type="SAM" id="Phobius"/>
    </source>
</evidence>
<dbReference type="PANTHER" id="PTHR33371:SF4">
    <property type="entry name" value="INTERMEMBRANE PHOSPHOLIPID TRANSPORT SYSTEM BINDING PROTEIN MLAD"/>
    <property type="match status" value="1"/>
</dbReference>
<dbReference type="AlphaFoldDB" id="A0A7V1PTQ4"/>
<dbReference type="Pfam" id="PF02470">
    <property type="entry name" value="MlaD"/>
    <property type="match status" value="1"/>
</dbReference>
<keyword evidence="1" id="KW-0812">Transmembrane</keyword>
<dbReference type="PANTHER" id="PTHR33371">
    <property type="entry name" value="INTERMEMBRANE PHOSPHOLIPID TRANSPORT SYSTEM BINDING PROTEIN MLAD-RELATED"/>
    <property type="match status" value="1"/>
</dbReference>
<name>A0A7V1PTQ4_CALAY</name>
<protein>
    <submittedName>
        <fullName evidence="3">MCE family protein</fullName>
    </submittedName>
</protein>
<dbReference type="Proteomes" id="UP000886005">
    <property type="component" value="Unassembled WGS sequence"/>
</dbReference>
<proteinExistence type="predicted"/>
<keyword evidence="1" id="KW-0472">Membrane</keyword>
<feature type="domain" description="Mce/MlaD" evidence="2">
    <location>
        <begin position="57"/>
        <end position="132"/>
    </location>
</feature>
<comment type="caution">
    <text evidence="3">The sequence shown here is derived from an EMBL/GenBank/DDBJ whole genome shotgun (WGS) entry which is preliminary data.</text>
</comment>
<keyword evidence="1" id="KW-1133">Transmembrane helix</keyword>
<evidence type="ECO:0000313" key="3">
    <source>
        <dbReference type="EMBL" id="HED09582.1"/>
    </source>
</evidence>
<reference evidence="3" key="1">
    <citation type="journal article" date="2020" name="mSystems">
        <title>Genome- and Community-Level Interaction Insights into Carbon Utilization and Element Cycling Functions of Hydrothermarchaeota in Hydrothermal Sediment.</title>
        <authorList>
            <person name="Zhou Z."/>
            <person name="Liu Y."/>
            <person name="Xu W."/>
            <person name="Pan J."/>
            <person name="Luo Z.H."/>
            <person name="Li M."/>
        </authorList>
    </citation>
    <scope>NUCLEOTIDE SEQUENCE [LARGE SCALE GENOMIC DNA]</scope>
    <source>
        <strain evidence="3">HyVt-456</strain>
    </source>
</reference>
<gene>
    <name evidence="3" type="ORF">ENJ10_02755</name>
</gene>
<dbReference type="InterPro" id="IPR052336">
    <property type="entry name" value="MlaD_Phospholipid_Transporter"/>
</dbReference>
<accession>A0A7V1PTQ4</accession>
<organism evidence="3">
    <name type="scientific">Caldithrix abyssi</name>
    <dbReference type="NCBI Taxonomy" id="187145"/>
    <lineage>
        <taxon>Bacteria</taxon>
        <taxon>Pseudomonadati</taxon>
        <taxon>Calditrichota</taxon>
        <taxon>Calditrichia</taxon>
        <taxon>Calditrichales</taxon>
        <taxon>Calditrichaceae</taxon>
        <taxon>Caldithrix</taxon>
    </lineage>
</organism>
<dbReference type="InterPro" id="IPR003399">
    <property type="entry name" value="Mce/MlaD"/>
</dbReference>
<sequence>MPGCADRPQSGFKGSFAYMTALKVNQEFKVGLTVIIATAILLGAIIWGKGLKLEPDTYDLQVVFENVGGMVPGDPVTVNGLKAGKVKQILPRGRSVLCILRISDHIQLYRDATFTIVSAELLAGMRVEINPGRSPQKINLALQPFRGRYGGRIVDVGMTIGELAENVSGLTFRLDSTVSMINKLLRQGTLQRDLSQSLANLNQTSLRFKELLAQNAQKWNATMNNLEQGSGNFKNLVDSNRVMISQSFMHLNRISARLDTTSTTLNDILRQLNSKEGSLGKALYDSMLYIRINKTLISLDSLSRHIKREGLDINLF</sequence>